<evidence type="ECO:0000313" key="2">
    <source>
        <dbReference type="EMBL" id="TKC12851.1"/>
    </source>
</evidence>
<dbReference type="EMBL" id="SWBR01000001">
    <property type="protein sequence ID" value="TKC12851.1"/>
    <property type="molecule type" value="Genomic_DNA"/>
</dbReference>
<keyword evidence="1" id="KW-1133">Transmembrane helix</keyword>
<protein>
    <submittedName>
        <fullName evidence="2">Uncharacterized protein</fullName>
    </submittedName>
</protein>
<dbReference type="AlphaFoldDB" id="A0A4U1CUE0"/>
<keyword evidence="3" id="KW-1185">Reference proteome</keyword>
<proteinExistence type="predicted"/>
<evidence type="ECO:0000256" key="1">
    <source>
        <dbReference type="SAM" id="Phobius"/>
    </source>
</evidence>
<sequence length="318" mass="36689">MDLKKKKIIAREFLLFFLCVITVILTYGGIYSYNFIKKKNTVELSQQLKTKQAELDSLRKTFQVQLDEFGIPIKKIDLAEFDLSAFDDPYAEFGGQTLSSMKSNSKISTINKQLSRIKFAKIVKAKYPEYGDVDDEGLTTKMLEKYPEYRSVIEGERTYLPRPPKKQSSLPSDQIPIYELLLDNGLTSKNKASFYEEYTDVKKQRKLYNFMIENSLTTKNFNQFSVDNFQSSGKINDLPSLEDLGLEKSDTALSQKINSLQKGVNTIWFIHKEESKTILNSRQINKATLNIFLICLAVIFGLRYLWYAINWSVKTIKS</sequence>
<keyword evidence="1" id="KW-0472">Membrane</keyword>
<dbReference type="Proteomes" id="UP000309488">
    <property type="component" value="Unassembled WGS sequence"/>
</dbReference>
<comment type="caution">
    <text evidence="2">The sequence shown here is derived from an EMBL/GenBank/DDBJ whole genome shotgun (WGS) entry which is preliminary data.</text>
</comment>
<accession>A0A4U1CUE0</accession>
<gene>
    <name evidence="2" type="ORF">FA048_04340</name>
</gene>
<name>A0A4U1CUE0_9SPHI</name>
<organism evidence="2 3">
    <name type="scientific">Pedobacter polaris</name>
    <dbReference type="NCBI Taxonomy" id="2571273"/>
    <lineage>
        <taxon>Bacteria</taxon>
        <taxon>Pseudomonadati</taxon>
        <taxon>Bacteroidota</taxon>
        <taxon>Sphingobacteriia</taxon>
        <taxon>Sphingobacteriales</taxon>
        <taxon>Sphingobacteriaceae</taxon>
        <taxon>Pedobacter</taxon>
    </lineage>
</organism>
<feature type="transmembrane region" description="Helical" evidence="1">
    <location>
        <begin position="289"/>
        <end position="309"/>
    </location>
</feature>
<dbReference type="RefSeq" id="WP_136838976.1">
    <property type="nucleotide sequence ID" value="NZ_SWBR01000001.1"/>
</dbReference>
<keyword evidence="1" id="KW-0812">Transmembrane</keyword>
<evidence type="ECO:0000313" key="3">
    <source>
        <dbReference type="Proteomes" id="UP000309488"/>
    </source>
</evidence>
<feature type="transmembrane region" description="Helical" evidence="1">
    <location>
        <begin position="12"/>
        <end position="33"/>
    </location>
</feature>
<reference evidence="2 3" key="1">
    <citation type="submission" date="2019-04" db="EMBL/GenBank/DDBJ databases">
        <title>Pedobacter sp. RP-3-22 sp. nov., isolated from Arctic soil.</title>
        <authorList>
            <person name="Dahal R.H."/>
            <person name="Kim D.-U."/>
        </authorList>
    </citation>
    <scope>NUCLEOTIDE SEQUENCE [LARGE SCALE GENOMIC DNA]</scope>
    <source>
        <strain evidence="2 3">RP-3-22</strain>
    </source>
</reference>